<evidence type="ECO:0000313" key="3">
    <source>
        <dbReference type="EMBL" id="CAE4628369.1"/>
    </source>
</evidence>
<dbReference type="CDD" id="cd18186">
    <property type="entry name" value="BTB_POZ_ZBTB_KLHL-like"/>
    <property type="match status" value="1"/>
</dbReference>
<gene>
    <name evidence="2" type="ORF">AMON00008_LOCUS42081</name>
    <name evidence="3" type="ORF">AMON00008_LOCUS42082</name>
    <name evidence="4" type="ORF">AMON00008_LOCUS42083</name>
</gene>
<dbReference type="Gene3D" id="3.30.710.10">
    <property type="entry name" value="Potassium Channel Kv1.1, Chain A"/>
    <property type="match status" value="1"/>
</dbReference>
<dbReference type="SMART" id="SM00225">
    <property type="entry name" value="BTB"/>
    <property type="match status" value="1"/>
</dbReference>
<dbReference type="InterPro" id="IPR011333">
    <property type="entry name" value="SKP1/BTB/POZ_sf"/>
</dbReference>
<evidence type="ECO:0000259" key="1">
    <source>
        <dbReference type="PROSITE" id="PS50097"/>
    </source>
</evidence>
<dbReference type="Pfam" id="PF00651">
    <property type="entry name" value="BTB"/>
    <property type="match status" value="1"/>
</dbReference>
<dbReference type="EMBL" id="HBNR01059814">
    <property type="protein sequence ID" value="CAE4628369.1"/>
    <property type="molecule type" value="Transcribed_RNA"/>
</dbReference>
<protein>
    <recommendedName>
        <fullName evidence="1">BTB domain-containing protein</fullName>
    </recommendedName>
</protein>
<evidence type="ECO:0000313" key="2">
    <source>
        <dbReference type="EMBL" id="CAE4628366.1"/>
    </source>
</evidence>
<reference evidence="3" key="1">
    <citation type="submission" date="2021-01" db="EMBL/GenBank/DDBJ databases">
        <authorList>
            <person name="Corre E."/>
            <person name="Pelletier E."/>
            <person name="Niang G."/>
            <person name="Scheremetjew M."/>
            <person name="Finn R."/>
            <person name="Kale V."/>
            <person name="Holt S."/>
            <person name="Cochrane G."/>
            <person name="Meng A."/>
            <person name="Brown T."/>
            <person name="Cohen L."/>
        </authorList>
    </citation>
    <scope>NUCLEOTIDE SEQUENCE</scope>
    <source>
        <strain evidence="3">CCMP3105</strain>
    </source>
</reference>
<dbReference type="PROSITE" id="PS50097">
    <property type="entry name" value="BTB"/>
    <property type="match status" value="1"/>
</dbReference>
<dbReference type="EMBL" id="HBNR01059815">
    <property type="protein sequence ID" value="CAE4628371.1"/>
    <property type="molecule type" value="Transcribed_RNA"/>
</dbReference>
<evidence type="ECO:0000313" key="4">
    <source>
        <dbReference type="EMBL" id="CAE4628371.1"/>
    </source>
</evidence>
<accession>A0A6T1HKK0</accession>
<dbReference type="InterPro" id="IPR000210">
    <property type="entry name" value="BTB/POZ_dom"/>
</dbReference>
<dbReference type="SUPFAM" id="SSF54695">
    <property type="entry name" value="POZ domain"/>
    <property type="match status" value="1"/>
</dbReference>
<dbReference type="EMBL" id="HBNR01059812">
    <property type="protein sequence ID" value="CAE4628366.1"/>
    <property type="molecule type" value="Transcribed_RNA"/>
</dbReference>
<feature type="domain" description="BTB" evidence="1">
    <location>
        <begin position="44"/>
        <end position="116"/>
    </location>
</feature>
<organism evidence="3">
    <name type="scientific">Alexandrium monilatum</name>
    <dbReference type="NCBI Taxonomy" id="311494"/>
    <lineage>
        <taxon>Eukaryota</taxon>
        <taxon>Sar</taxon>
        <taxon>Alveolata</taxon>
        <taxon>Dinophyceae</taxon>
        <taxon>Gonyaulacales</taxon>
        <taxon>Pyrocystaceae</taxon>
        <taxon>Alexandrium</taxon>
    </lineage>
</organism>
<dbReference type="PANTHER" id="PTHR45632">
    <property type="entry name" value="LD33804P"/>
    <property type="match status" value="1"/>
</dbReference>
<name>A0A6T1HKK0_9DINO</name>
<sequence>MAAAVAQGVAPMELEVDLGTMPMDEQSGGVIQGLRLLLDHSHLCDVVLVAGGQSLLAHRAVLAAVSSSFHDCLTQVGSSEGSNPQSLVLKLDDISHPEAVRAMLDCIYGPKAGASLEYNPSSEEANRDVLRLAQRFQILQLQGDAARWLTKGLSTANVLDRLVACEEFGLTEVREKVLEQLTANPEALFALAKDPEVTKVPAVLQDLLMRILKLLGCETRAPAGKGPPGRPARKAGA</sequence>
<dbReference type="AlphaFoldDB" id="A0A6T1HKK0"/>
<proteinExistence type="predicted"/>